<dbReference type="Proteomes" id="UP000515135">
    <property type="component" value="Unplaced"/>
</dbReference>
<dbReference type="AlphaFoldDB" id="A0A6P5A8G8"/>
<proteinExistence type="predicted"/>
<accession>A0A6P5A8G8</accession>
<gene>
    <name evidence="4" type="primary">LOC109480296</name>
</gene>
<name>A0A6P5A8G8_BRABE</name>
<dbReference type="OrthoDB" id="10047010at2759"/>
<dbReference type="RefSeq" id="XP_019638041.1">
    <property type="nucleotide sequence ID" value="XM_019782482.1"/>
</dbReference>
<feature type="region of interest" description="Disordered" evidence="1">
    <location>
        <begin position="119"/>
        <end position="219"/>
    </location>
</feature>
<feature type="compositionally biased region" description="Basic and acidic residues" evidence="1">
    <location>
        <begin position="153"/>
        <end position="192"/>
    </location>
</feature>
<dbReference type="Gene3D" id="1.10.533.10">
    <property type="entry name" value="Death Domain, Fas"/>
    <property type="match status" value="1"/>
</dbReference>
<dbReference type="PROSITE" id="PS50017">
    <property type="entry name" value="DEATH_DOMAIN"/>
    <property type="match status" value="1"/>
</dbReference>
<feature type="region of interest" description="Disordered" evidence="1">
    <location>
        <begin position="233"/>
        <end position="285"/>
    </location>
</feature>
<dbReference type="InterPro" id="IPR000488">
    <property type="entry name" value="Death_dom"/>
</dbReference>
<evidence type="ECO:0000256" key="1">
    <source>
        <dbReference type="SAM" id="MobiDB-lite"/>
    </source>
</evidence>
<feature type="compositionally biased region" description="Polar residues" evidence="1">
    <location>
        <begin position="19"/>
        <end position="28"/>
    </location>
</feature>
<feature type="domain" description="Death" evidence="2">
    <location>
        <begin position="315"/>
        <end position="387"/>
    </location>
</feature>
<evidence type="ECO:0000313" key="4">
    <source>
        <dbReference type="RefSeq" id="XP_019638041.1"/>
    </source>
</evidence>
<dbReference type="InterPro" id="IPR011029">
    <property type="entry name" value="DEATH-like_dom_sf"/>
</dbReference>
<sequence length="389" mass="42635">MEENTGYLEEIGADMPELSQEQPCTEPSSPHADLQETPQGAEGISIRKEAEMQPSKVPAAVVRPKPWSLTTQPHVHTSDEEDSLQYIGSHDDETVPLIRRGSQEISSPMDPVFKAGGIEVVLHQTPPLKEDEQSKSSMTEDATEPSVAQQTLPDKHEDLPDTADQRTEDSAHEEDRTDAGPMSEHRDLRTEKEDEEETSIKQISGSAEDTNDIPPDIEEIARAAALVRVPSDELSFPVQESTHDDSDGLEALGAVGGRSESPFSPLPSAQADSDTESSSGDEAYERKVRVAIRDSVAKSLFTGLAHHLSNPAGPGPDWVPLARAAGVTGPEIDHIINEAAQDLDKDIRKMLERYEEGKTGDRPISELYGELIARKRQELYNTFRRDPPS</sequence>
<protein>
    <submittedName>
        <fullName evidence="4">Uncharacterized protein LOC109480296</fullName>
    </submittedName>
</protein>
<evidence type="ECO:0000259" key="2">
    <source>
        <dbReference type="PROSITE" id="PS50017"/>
    </source>
</evidence>
<dbReference type="KEGG" id="bbel:109480296"/>
<feature type="compositionally biased region" description="Polar residues" evidence="1">
    <location>
        <begin position="270"/>
        <end position="280"/>
    </location>
</feature>
<dbReference type="CDD" id="cd01670">
    <property type="entry name" value="Death"/>
    <property type="match status" value="1"/>
</dbReference>
<evidence type="ECO:0000313" key="3">
    <source>
        <dbReference type="Proteomes" id="UP000515135"/>
    </source>
</evidence>
<organism evidence="3 4">
    <name type="scientific">Branchiostoma belcheri</name>
    <name type="common">Amphioxus</name>
    <dbReference type="NCBI Taxonomy" id="7741"/>
    <lineage>
        <taxon>Eukaryota</taxon>
        <taxon>Metazoa</taxon>
        <taxon>Chordata</taxon>
        <taxon>Cephalochordata</taxon>
        <taxon>Leptocardii</taxon>
        <taxon>Amphioxiformes</taxon>
        <taxon>Branchiostomatidae</taxon>
        <taxon>Branchiostoma</taxon>
    </lineage>
</organism>
<feature type="compositionally biased region" description="Polar residues" evidence="1">
    <location>
        <begin position="135"/>
        <end position="152"/>
    </location>
</feature>
<dbReference type="GeneID" id="109480296"/>
<feature type="region of interest" description="Disordered" evidence="1">
    <location>
        <begin position="1"/>
        <end position="89"/>
    </location>
</feature>
<feature type="compositionally biased region" description="Acidic residues" evidence="1">
    <location>
        <begin position="209"/>
        <end position="218"/>
    </location>
</feature>
<reference evidence="4" key="1">
    <citation type="submission" date="2025-08" db="UniProtKB">
        <authorList>
            <consortium name="RefSeq"/>
        </authorList>
    </citation>
    <scope>IDENTIFICATION</scope>
    <source>
        <tissue evidence="4">Gonad</tissue>
    </source>
</reference>
<dbReference type="SUPFAM" id="SSF47986">
    <property type="entry name" value="DEATH domain"/>
    <property type="match status" value="1"/>
</dbReference>
<dbReference type="GO" id="GO:0007165">
    <property type="term" value="P:signal transduction"/>
    <property type="evidence" value="ECO:0007669"/>
    <property type="project" value="InterPro"/>
</dbReference>
<keyword evidence="3" id="KW-1185">Reference proteome</keyword>